<feature type="transmembrane region" description="Helical" evidence="6">
    <location>
        <begin position="295"/>
        <end position="318"/>
    </location>
</feature>
<proteinExistence type="predicted"/>
<evidence type="ECO:0000256" key="1">
    <source>
        <dbReference type="ARBA" id="ARBA00004651"/>
    </source>
</evidence>
<feature type="transmembrane region" description="Helical" evidence="6">
    <location>
        <begin position="227"/>
        <end position="246"/>
    </location>
</feature>
<dbReference type="InterPro" id="IPR013525">
    <property type="entry name" value="ABC2_TM"/>
</dbReference>
<organism evidence="8 9">
    <name type="scientific">Sphingomonas olei</name>
    <dbReference type="NCBI Taxonomy" id="1886787"/>
    <lineage>
        <taxon>Bacteria</taxon>
        <taxon>Pseudomonadati</taxon>
        <taxon>Pseudomonadota</taxon>
        <taxon>Alphaproteobacteria</taxon>
        <taxon>Sphingomonadales</taxon>
        <taxon>Sphingomonadaceae</taxon>
        <taxon>Sphingomonas</taxon>
    </lineage>
</organism>
<dbReference type="Gene3D" id="3.40.1710.10">
    <property type="entry name" value="abc type-2 transporter like domain"/>
    <property type="match status" value="1"/>
</dbReference>
<evidence type="ECO:0000256" key="2">
    <source>
        <dbReference type="ARBA" id="ARBA00022475"/>
    </source>
</evidence>
<evidence type="ECO:0000256" key="5">
    <source>
        <dbReference type="ARBA" id="ARBA00023136"/>
    </source>
</evidence>
<evidence type="ECO:0000313" key="8">
    <source>
        <dbReference type="EMBL" id="THG42259.1"/>
    </source>
</evidence>
<comment type="subcellular location">
    <subcellularLocation>
        <location evidence="1">Cell membrane</location>
        <topology evidence="1">Multi-pass membrane protein</topology>
    </subcellularLocation>
</comment>
<dbReference type="Proteomes" id="UP000308038">
    <property type="component" value="Unassembled WGS sequence"/>
</dbReference>
<feature type="transmembrane region" description="Helical" evidence="6">
    <location>
        <begin position="20"/>
        <end position="41"/>
    </location>
</feature>
<evidence type="ECO:0000256" key="6">
    <source>
        <dbReference type="SAM" id="Phobius"/>
    </source>
</evidence>
<dbReference type="EMBL" id="SSTI01000001">
    <property type="protein sequence ID" value="THG42259.1"/>
    <property type="molecule type" value="Genomic_DNA"/>
</dbReference>
<dbReference type="Pfam" id="PF12698">
    <property type="entry name" value="ABC2_membrane_3"/>
    <property type="match status" value="1"/>
</dbReference>
<dbReference type="PANTHER" id="PTHR30294">
    <property type="entry name" value="MEMBRANE COMPONENT OF ABC TRANSPORTER YHHJ-RELATED"/>
    <property type="match status" value="1"/>
</dbReference>
<keyword evidence="2" id="KW-1003">Cell membrane</keyword>
<keyword evidence="4 6" id="KW-1133">Transmembrane helix</keyword>
<dbReference type="InterPro" id="IPR051449">
    <property type="entry name" value="ABC-2_transporter_component"/>
</dbReference>
<reference evidence="8 9" key="1">
    <citation type="submission" date="2019-04" db="EMBL/GenBank/DDBJ databases">
        <title>Microbes associate with the intestines of laboratory mice.</title>
        <authorList>
            <person name="Navarre W."/>
            <person name="Wong E."/>
            <person name="Huang K.C."/>
            <person name="Tropini C."/>
            <person name="Ng K."/>
            <person name="Yu B."/>
        </authorList>
    </citation>
    <scope>NUCLEOTIDE SEQUENCE [LARGE SCALE GENOMIC DNA]</scope>
    <source>
        <strain evidence="8 9">NM83_B4-11</strain>
    </source>
</reference>
<gene>
    <name evidence="8" type="ORF">E5988_02080</name>
</gene>
<name>A0ABY2QN30_9SPHN</name>
<keyword evidence="3 6" id="KW-0812">Transmembrane</keyword>
<evidence type="ECO:0000256" key="4">
    <source>
        <dbReference type="ARBA" id="ARBA00022989"/>
    </source>
</evidence>
<feature type="transmembrane region" description="Helical" evidence="6">
    <location>
        <begin position="350"/>
        <end position="369"/>
    </location>
</feature>
<evidence type="ECO:0000256" key="3">
    <source>
        <dbReference type="ARBA" id="ARBA00022692"/>
    </source>
</evidence>
<dbReference type="RefSeq" id="WP_136450560.1">
    <property type="nucleotide sequence ID" value="NZ_SSTI01000001.1"/>
</dbReference>
<keyword evidence="9" id="KW-1185">Reference proteome</keyword>
<protein>
    <submittedName>
        <fullName evidence="8">ABC transporter permease</fullName>
    </submittedName>
</protein>
<sequence>MSAFAASFRQEAARILRTPLDLFLLTLFPLVMLAAMAAMMWGGTLSNLPVVIVDQDGGPLARAITRNIDATPYLEVVAQTPQRAEALAMVRREQAVAFMVIPKGVGTRGATDPPVTVFYEAVFLSTGSVASTYLRLVTTATLLAQAPRDLGVAGASVAGRTLPTIQITLLGNPTLSLEWFLGMLIGPSILHLVIAISCIGSLGLLLRDKSFGAYVRDTPAPVAALSGRLAVHVLAGITWGVAWLLWMTLARGYRVEGSVALVVIGLVLLFIATAAIGLLFIAVTREVGTSFSSAVIVAGSALAYSGATLPLSGGLWYAQDWSKVLPLTHYILLQMDQLIGVTARADLTPMIALLLYPLIGGVVGMVLIVRSKRPV</sequence>
<evidence type="ECO:0000313" key="9">
    <source>
        <dbReference type="Proteomes" id="UP000308038"/>
    </source>
</evidence>
<dbReference type="PANTHER" id="PTHR30294:SF47">
    <property type="entry name" value="INNER MEMBRANE TRANSPORT PERMEASE YHHJ"/>
    <property type="match status" value="1"/>
</dbReference>
<accession>A0ABY2QN30</accession>
<evidence type="ECO:0000259" key="7">
    <source>
        <dbReference type="Pfam" id="PF12698"/>
    </source>
</evidence>
<feature type="transmembrane region" description="Helical" evidence="6">
    <location>
        <begin position="179"/>
        <end position="206"/>
    </location>
</feature>
<feature type="domain" description="ABC-2 type transporter transmembrane" evidence="7">
    <location>
        <begin position="22"/>
        <end position="363"/>
    </location>
</feature>
<comment type="caution">
    <text evidence="8">The sequence shown here is derived from an EMBL/GenBank/DDBJ whole genome shotgun (WGS) entry which is preliminary data.</text>
</comment>
<keyword evidence="5 6" id="KW-0472">Membrane</keyword>
<feature type="transmembrane region" description="Helical" evidence="6">
    <location>
        <begin position="258"/>
        <end position="283"/>
    </location>
</feature>